<evidence type="ECO:0000256" key="8">
    <source>
        <dbReference type="SAM" id="MobiDB-lite"/>
    </source>
</evidence>
<protein>
    <recommendedName>
        <fullName evidence="7">Protein MgtC</fullName>
    </recommendedName>
</protein>
<feature type="transmembrane region" description="Helical" evidence="7">
    <location>
        <begin position="70"/>
        <end position="89"/>
    </location>
</feature>
<dbReference type="Proteomes" id="UP000410984">
    <property type="component" value="Unassembled WGS sequence"/>
</dbReference>
<comment type="similarity">
    <text evidence="2 7">Belongs to the MgtC/SapB family.</text>
</comment>
<comment type="subcellular location">
    <subcellularLocation>
        <location evidence="7">Cell inner membrane</location>
        <topology evidence="7">Multi-pass membrane protein</topology>
    </subcellularLocation>
    <subcellularLocation>
        <location evidence="1">Cell membrane</location>
        <topology evidence="1">Multi-pass membrane protein</topology>
    </subcellularLocation>
</comment>
<keyword evidence="6 7" id="KW-0472">Membrane</keyword>
<dbReference type="InterPro" id="IPR003416">
    <property type="entry name" value="MgtC/SapB/SrpB/YhiD_fam"/>
</dbReference>
<dbReference type="AlphaFoldDB" id="A0A509EE90"/>
<evidence type="ECO:0000313" key="11">
    <source>
        <dbReference type="Proteomes" id="UP000410984"/>
    </source>
</evidence>
<dbReference type="PANTHER" id="PTHR33778:SF1">
    <property type="entry name" value="MAGNESIUM TRANSPORTER YHID-RELATED"/>
    <property type="match status" value="1"/>
</dbReference>
<keyword evidence="11" id="KW-1185">Reference proteome</keyword>
<evidence type="ECO:0000256" key="4">
    <source>
        <dbReference type="ARBA" id="ARBA00022692"/>
    </source>
</evidence>
<organism evidence="10 11">
    <name type="scientific">Methylobacterium symbioticum</name>
    <dbReference type="NCBI Taxonomy" id="2584084"/>
    <lineage>
        <taxon>Bacteria</taxon>
        <taxon>Pseudomonadati</taxon>
        <taxon>Pseudomonadota</taxon>
        <taxon>Alphaproteobacteria</taxon>
        <taxon>Hyphomicrobiales</taxon>
        <taxon>Methylobacteriaceae</taxon>
        <taxon>Methylobacterium</taxon>
    </lineage>
</organism>
<dbReference type="OrthoDB" id="9811198at2"/>
<keyword evidence="4 7" id="KW-0812">Transmembrane</keyword>
<evidence type="ECO:0000256" key="7">
    <source>
        <dbReference type="RuleBase" id="RU365041"/>
    </source>
</evidence>
<proteinExistence type="inferred from homology"/>
<evidence type="ECO:0000313" key="10">
    <source>
        <dbReference type="EMBL" id="VUD72428.1"/>
    </source>
</evidence>
<evidence type="ECO:0000256" key="5">
    <source>
        <dbReference type="ARBA" id="ARBA00022989"/>
    </source>
</evidence>
<evidence type="ECO:0000259" key="9">
    <source>
        <dbReference type="Pfam" id="PF02308"/>
    </source>
</evidence>
<evidence type="ECO:0000256" key="2">
    <source>
        <dbReference type="ARBA" id="ARBA00009298"/>
    </source>
</evidence>
<feature type="transmembrane region" description="Helical" evidence="7">
    <location>
        <begin position="109"/>
        <end position="133"/>
    </location>
</feature>
<sequence length="196" mass="20055">MKLTAFSLWEVASHLVDLAIAYALAAPIGWDREQEERSAGIRTFPLVAVAACGFVLVAIRVLGADSTGQARILEGVITGVGFIGGGAILKHAGRASGTATAASLWATGALGAAVGYGLYDIAAILSLVTYLTLRYLVPLKQAAHRDGGDTNGRGSETDPEEPNTDTAARSAGAVLDREGAADPSLPRGDARGDPSP</sequence>
<dbReference type="GO" id="GO:0005886">
    <property type="term" value="C:plasma membrane"/>
    <property type="evidence" value="ECO:0007669"/>
    <property type="project" value="UniProtKB-SubCell"/>
</dbReference>
<feature type="region of interest" description="Disordered" evidence="8">
    <location>
        <begin position="144"/>
        <end position="196"/>
    </location>
</feature>
<dbReference type="Pfam" id="PF02308">
    <property type="entry name" value="MgtC"/>
    <property type="match status" value="1"/>
</dbReference>
<keyword evidence="5 7" id="KW-1133">Transmembrane helix</keyword>
<evidence type="ECO:0000256" key="1">
    <source>
        <dbReference type="ARBA" id="ARBA00004651"/>
    </source>
</evidence>
<dbReference type="PRINTS" id="PR01837">
    <property type="entry name" value="MGTCSAPBPROT"/>
</dbReference>
<evidence type="ECO:0000256" key="3">
    <source>
        <dbReference type="ARBA" id="ARBA00022475"/>
    </source>
</evidence>
<keyword evidence="7" id="KW-0997">Cell inner membrane</keyword>
<evidence type="ECO:0000256" key="6">
    <source>
        <dbReference type="ARBA" id="ARBA00023136"/>
    </source>
</evidence>
<accession>A0A509EE90</accession>
<gene>
    <name evidence="10" type="ORF">MET9862_03027</name>
</gene>
<keyword evidence="3" id="KW-1003">Cell membrane</keyword>
<reference evidence="10 11" key="1">
    <citation type="submission" date="2019-06" db="EMBL/GenBank/DDBJ databases">
        <authorList>
            <person name="Rodrigo-Torres L."/>
            <person name="Arahal R. D."/>
            <person name="Lucena T."/>
        </authorList>
    </citation>
    <scope>NUCLEOTIDE SEQUENCE [LARGE SCALE GENOMIC DNA]</scope>
    <source>
        <strain evidence="10 11">SB0023/3</strain>
    </source>
</reference>
<feature type="transmembrane region" description="Helical" evidence="7">
    <location>
        <begin position="41"/>
        <end position="63"/>
    </location>
</feature>
<dbReference type="EMBL" id="CABFPH010000041">
    <property type="protein sequence ID" value="VUD72428.1"/>
    <property type="molecule type" value="Genomic_DNA"/>
</dbReference>
<feature type="domain" description="MgtC/SapB/SrpB/YhiD N-terminal" evidence="9">
    <location>
        <begin position="18"/>
        <end position="141"/>
    </location>
</feature>
<dbReference type="InterPro" id="IPR049177">
    <property type="entry name" value="MgtC_SapB_SrpB_YhiD_N"/>
</dbReference>
<dbReference type="PANTHER" id="PTHR33778">
    <property type="entry name" value="PROTEIN MGTC"/>
    <property type="match status" value="1"/>
</dbReference>
<name>A0A509EE90_9HYPH</name>